<proteinExistence type="predicted"/>
<name>A0ABY2J8W2_9MICO</name>
<feature type="region of interest" description="Disordered" evidence="1">
    <location>
        <begin position="249"/>
        <end position="279"/>
    </location>
</feature>
<gene>
    <name evidence="2" type="ORF">E3T25_11320</name>
</gene>
<comment type="caution">
    <text evidence="2">The sequence shown here is derived from an EMBL/GenBank/DDBJ whole genome shotgun (WGS) entry which is preliminary data.</text>
</comment>
<evidence type="ECO:0000313" key="3">
    <source>
        <dbReference type="Proteomes" id="UP000297851"/>
    </source>
</evidence>
<dbReference type="CDD" id="cd00719">
    <property type="entry name" value="GIY-YIG_SF"/>
    <property type="match status" value="1"/>
</dbReference>
<organism evidence="2 3">
    <name type="scientific">Cryobacterium sandaracinum</name>
    <dbReference type="NCBI Taxonomy" id="1259247"/>
    <lineage>
        <taxon>Bacteria</taxon>
        <taxon>Bacillati</taxon>
        <taxon>Actinomycetota</taxon>
        <taxon>Actinomycetes</taxon>
        <taxon>Micrococcales</taxon>
        <taxon>Microbacteriaceae</taxon>
        <taxon>Cryobacterium</taxon>
    </lineage>
</organism>
<evidence type="ECO:0000256" key="1">
    <source>
        <dbReference type="SAM" id="MobiDB-lite"/>
    </source>
</evidence>
<sequence length="279" mass="31885">MKLLHGVVTRARGHSKVWTTVEHFGEQMRSGKYGHRLTRDQYALPNKTPSSRVDRYSIPHKVWAEIAWAYEDEDHTILSDAFCARQREEALENFDLNVAFFSQIPQSDFEDALAEMLRKNKRLKPITDLRTLDGDQGVYVMVLDDYRQAYIGQASDMRARIKRHWSGTKAFDRLLWGTPQESVLSIDSFRSLDTTRIFAARTTLVDRLEAKLVRTFPEDFTVNRIGGGKPDGLRIVFLEAELKRRQLVPRTGSPSPEVLTPPMPPVVARGTAQDILDEA</sequence>
<keyword evidence="3" id="KW-1185">Reference proteome</keyword>
<dbReference type="EMBL" id="SOGO01000032">
    <property type="protein sequence ID" value="TFD01390.1"/>
    <property type="molecule type" value="Genomic_DNA"/>
</dbReference>
<protein>
    <submittedName>
        <fullName evidence="2">GIY-YIG nuclease family protein</fullName>
    </submittedName>
</protein>
<dbReference type="RefSeq" id="WP_134374304.1">
    <property type="nucleotide sequence ID" value="NZ_SOGO01000032.1"/>
</dbReference>
<accession>A0ABY2J8W2</accession>
<dbReference type="Proteomes" id="UP000297851">
    <property type="component" value="Unassembled WGS sequence"/>
</dbReference>
<reference evidence="2 3" key="1">
    <citation type="submission" date="2019-03" db="EMBL/GenBank/DDBJ databases">
        <title>Genomics of glacier-inhabiting Cryobacterium strains.</title>
        <authorList>
            <person name="Liu Q."/>
            <person name="Xin Y.-H."/>
        </authorList>
    </citation>
    <scope>NUCLEOTIDE SEQUENCE [LARGE SCALE GENOMIC DNA]</scope>
    <source>
        <strain evidence="2 3">TMT2-16</strain>
    </source>
</reference>
<evidence type="ECO:0000313" key="2">
    <source>
        <dbReference type="EMBL" id="TFD01390.1"/>
    </source>
</evidence>